<reference evidence="1 2" key="1">
    <citation type="journal article" date="2019" name="Nat. Ecol. Evol.">
        <title>Megaphylogeny resolves global patterns of mushroom evolution.</title>
        <authorList>
            <person name="Varga T."/>
            <person name="Krizsan K."/>
            <person name="Foldi C."/>
            <person name="Dima B."/>
            <person name="Sanchez-Garcia M."/>
            <person name="Sanchez-Ramirez S."/>
            <person name="Szollosi G.J."/>
            <person name="Szarkandi J.G."/>
            <person name="Papp V."/>
            <person name="Albert L."/>
            <person name="Andreopoulos W."/>
            <person name="Angelini C."/>
            <person name="Antonin V."/>
            <person name="Barry K.W."/>
            <person name="Bougher N.L."/>
            <person name="Buchanan P."/>
            <person name="Buyck B."/>
            <person name="Bense V."/>
            <person name="Catcheside P."/>
            <person name="Chovatia M."/>
            <person name="Cooper J."/>
            <person name="Damon W."/>
            <person name="Desjardin D."/>
            <person name="Finy P."/>
            <person name="Geml J."/>
            <person name="Haridas S."/>
            <person name="Hughes K."/>
            <person name="Justo A."/>
            <person name="Karasinski D."/>
            <person name="Kautmanova I."/>
            <person name="Kiss B."/>
            <person name="Kocsube S."/>
            <person name="Kotiranta H."/>
            <person name="LaButti K.M."/>
            <person name="Lechner B.E."/>
            <person name="Liimatainen K."/>
            <person name="Lipzen A."/>
            <person name="Lukacs Z."/>
            <person name="Mihaltcheva S."/>
            <person name="Morgado L.N."/>
            <person name="Niskanen T."/>
            <person name="Noordeloos M.E."/>
            <person name="Ohm R.A."/>
            <person name="Ortiz-Santana B."/>
            <person name="Ovrebo C."/>
            <person name="Racz N."/>
            <person name="Riley R."/>
            <person name="Savchenko A."/>
            <person name="Shiryaev A."/>
            <person name="Soop K."/>
            <person name="Spirin V."/>
            <person name="Szebenyi C."/>
            <person name="Tomsovsky M."/>
            <person name="Tulloss R.E."/>
            <person name="Uehling J."/>
            <person name="Grigoriev I.V."/>
            <person name="Vagvolgyi C."/>
            <person name="Papp T."/>
            <person name="Martin F.M."/>
            <person name="Miettinen O."/>
            <person name="Hibbett D.S."/>
            <person name="Nagy L.G."/>
        </authorList>
    </citation>
    <scope>NUCLEOTIDE SEQUENCE [LARGE SCALE GENOMIC DNA]</scope>
    <source>
        <strain evidence="1 2">NL-1719</strain>
    </source>
</reference>
<protein>
    <submittedName>
        <fullName evidence="1">WD40 repeat-like protein</fullName>
    </submittedName>
</protein>
<sequence length="1558" mass="176704">MAQNLIGQMQLGDPQRLDSMQLHIIALSMEWKSSFMHKFQAEICVLNGPTTIKKCISKKEGVKKGKIQWKFNVSVPIASEVVFKILKHHTFQSNEAITTVSVPFSEIFKFYKGNSQNNMSFQGPNGEKLSLTIELTTIQDMLQRVVLPSAILERLGDAKQPVELLLGIGIQLGEVNSTAKIVLGLFSKIHEELKKQELCTQQVATLFDQFKLFCPLVAKAQELEIFESLQQVIQGILNLIQEVLEAISKYNNNNLGIIGQLLDQYKSNPDLDIQKLSTRFKHLYDAFNTSLQVDWAYNWKQEQIKSVLADLKPNFRKPAAFCAQNTCLDVLDVLDQWAKSSEKLFWLYGIAGMGKSTIAATFSTKLAEQKLLGGYHICSRDGTIHQSPTQLVHNLCYQLSLVYKPFGTQVAKAIAADSLFSTRGMATTALFEFLFLNPLKLVHFQPTFSCILIVDALDECGDPEERQHVIHGLEQLVRSCNWVKVLITSRPTVDVQQSVETQIQTWSLDPQKNDSNIMQFFQIKFCDNPELKCDLDILFSAIPALTKQASGLFIWAKTAYEYLQSGLAISKALNELLQIGSQDNLHSLYQTVLSHAIPLKEIATYHVVMSAILLAAEPLTENGLTALLFETNQLEKSTIGRIVTRLKALIYVGDNKRIYMIHPSFREYLSNSQVCPPEFHISQEQHDILFEKTIHIMQQQLRFNICEMESSYDINDDIKDIEHRIEVNISEELQYSVRYWVYHATRSRHWSSKHDNTLKSFGSGSQVLYWIEVLSLLKYVRSMVLELTKLVEQTGIDNEAKMTLEEIITFLSKFITPISQSVCHIYISALAFIPDQSWIAKRFWKFHTNRAVIKNTQKQDWNKSQIHSRILKGHTDGVTSATFSSDNKYVASGSFDKTVKIWNVETGLQLSNISWRHRDYVRSIDFSSNNQYVVSGSNDCTVRIWDLETGKQKIHDLQGHRGWVSSVAFSLNTKYVVSGSDDRTVRVWDVETGQQIYIESQGHREYVTLVSFSLDSMYVISGSRAKSTITVILWDLKAGQYNISTLHGHSWWITDIAFSSDHKYMVSGCNDHTVRIWDTVTGQQKGSTITDHENIVMSVAFSSNSKYVALASDYTIQIWDVENGQKIGPKLQGHRLTIRSVSFSMDSKYIVSGSDDTDIRIWDIATGQQGTSELQSHDSQNIEIKFSFDLRYVATGYQDGAIRLWYTQTGEQKGLVLQGHIKQISSLVFSFDNKYLISGSYDCTICIWEVETSLQVKTLQDHSNPVHTVAISIDNRYIAAGSGDWTFTIWDTKTGQSKSSKLPGHRCFVTSVAFSFDGKWVVSQQVDHARTIRIWDVESGKQESTFNGGSHSPRTPVIFSLNNQYVAYESEFYTVGIWDVKTSQQLYKLKGHTRDLRLLAFSSDNKYVVSASEDRTVRIWDLETGQQKGNTLQGHTAAVEFVAFSSNNNIIVSGSRDYVIRKWTISSTETETVVPPVLSDGIKFSPLPPTGNPSFLADGWYYVDGRRYLWIPHLYRQAIVDSQIECIPFDAPNPTLFINLDKFVHGTNWTSIKSDDSE</sequence>
<evidence type="ECO:0000313" key="1">
    <source>
        <dbReference type="EMBL" id="TFK69882.1"/>
    </source>
</evidence>
<keyword evidence="2" id="KW-1185">Reference proteome</keyword>
<name>A0ACD3AWZ3_9AGAR</name>
<dbReference type="Proteomes" id="UP000308600">
    <property type="component" value="Unassembled WGS sequence"/>
</dbReference>
<accession>A0ACD3AWZ3</accession>
<evidence type="ECO:0000313" key="2">
    <source>
        <dbReference type="Proteomes" id="UP000308600"/>
    </source>
</evidence>
<organism evidence="1 2">
    <name type="scientific">Pluteus cervinus</name>
    <dbReference type="NCBI Taxonomy" id="181527"/>
    <lineage>
        <taxon>Eukaryota</taxon>
        <taxon>Fungi</taxon>
        <taxon>Dikarya</taxon>
        <taxon>Basidiomycota</taxon>
        <taxon>Agaricomycotina</taxon>
        <taxon>Agaricomycetes</taxon>
        <taxon>Agaricomycetidae</taxon>
        <taxon>Agaricales</taxon>
        <taxon>Pluteineae</taxon>
        <taxon>Pluteaceae</taxon>
        <taxon>Pluteus</taxon>
    </lineage>
</organism>
<proteinExistence type="predicted"/>
<dbReference type="EMBL" id="ML208322">
    <property type="protein sequence ID" value="TFK69882.1"/>
    <property type="molecule type" value="Genomic_DNA"/>
</dbReference>
<gene>
    <name evidence="1" type="ORF">BDN72DRAFT_959200</name>
</gene>